<name>A0ABW3Q4N9_9BACL</name>
<organism evidence="1 2">
    <name type="scientific">Paenibacillus provencensis</name>
    <dbReference type="NCBI Taxonomy" id="441151"/>
    <lineage>
        <taxon>Bacteria</taxon>
        <taxon>Bacillati</taxon>
        <taxon>Bacillota</taxon>
        <taxon>Bacilli</taxon>
        <taxon>Bacillales</taxon>
        <taxon>Paenibacillaceae</taxon>
        <taxon>Paenibacillus</taxon>
    </lineage>
</organism>
<proteinExistence type="predicted"/>
<sequence length="150" mass="17664">MIQLFHEQSQNVFKRAPRVTRESGSSLVHISEMMSELKQFVRMSQDERRLYWLNIVQERRYLVSQQPRNHWFIYELCKVLNEVAEIDHVDFKAAGYAEKLNLIWYIVPFASHEALSEGVTEYHDTCKTSFHAIPVEKVGVNHGINAERSR</sequence>
<accession>A0ABW3Q4N9</accession>
<reference evidence="2" key="1">
    <citation type="journal article" date="2019" name="Int. J. Syst. Evol. Microbiol.">
        <title>The Global Catalogue of Microorganisms (GCM) 10K type strain sequencing project: providing services to taxonomists for standard genome sequencing and annotation.</title>
        <authorList>
            <consortium name="The Broad Institute Genomics Platform"/>
            <consortium name="The Broad Institute Genome Sequencing Center for Infectious Disease"/>
            <person name="Wu L."/>
            <person name="Ma J."/>
        </authorList>
    </citation>
    <scope>NUCLEOTIDE SEQUENCE [LARGE SCALE GENOMIC DNA]</scope>
    <source>
        <strain evidence="2">CCUG 53519</strain>
    </source>
</reference>
<dbReference type="RefSeq" id="WP_251583476.1">
    <property type="nucleotide sequence ID" value="NZ_JBHTKX010000001.1"/>
</dbReference>
<dbReference type="Proteomes" id="UP001597169">
    <property type="component" value="Unassembled WGS sequence"/>
</dbReference>
<gene>
    <name evidence="1" type="ORF">ACFQ3J_08885</name>
</gene>
<protein>
    <submittedName>
        <fullName evidence="1">Uncharacterized protein</fullName>
    </submittedName>
</protein>
<evidence type="ECO:0000313" key="2">
    <source>
        <dbReference type="Proteomes" id="UP001597169"/>
    </source>
</evidence>
<comment type="caution">
    <text evidence="1">The sequence shown here is derived from an EMBL/GenBank/DDBJ whole genome shotgun (WGS) entry which is preliminary data.</text>
</comment>
<dbReference type="EMBL" id="JBHTKX010000001">
    <property type="protein sequence ID" value="MFD1128286.1"/>
    <property type="molecule type" value="Genomic_DNA"/>
</dbReference>
<evidence type="ECO:0000313" key="1">
    <source>
        <dbReference type="EMBL" id="MFD1128286.1"/>
    </source>
</evidence>
<keyword evidence="2" id="KW-1185">Reference proteome</keyword>